<dbReference type="AlphaFoldDB" id="A0A0C9R3V9"/>
<organism evidence="1">
    <name type="scientific">Amblyomma americanum</name>
    <name type="common">Lone star tick</name>
    <dbReference type="NCBI Taxonomy" id="6943"/>
    <lineage>
        <taxon>Eukaryota</taxon>
        <taxon>Metazoa</taxon>
        <taxon>Ecdysozoa</taxon>
        <taxon>Arthropoda</taxon>
        <taxon>Chelicerata</taxon>
        <taxon>Arachnida</taxon>
        <taxon>Acari</taxon>
        <taxon>Parasitiformes</taxon>
        <taxon>Ixodida</taxon>
        <taxon>Ixodoidea</taxon>
        <taxon>Ixodidae</taxon>
        <taxon>Amblyomminae</taxon>
        <taxon>Amblyomma</taxon>
    </lineage>
</organism>
<protein>
    <submittedName>
        <fullName evidence="1">Putative secreted protein</fullName>
    </submittedName>
</protein>
<reference evidence="1" key="1">
    <citation type="journal article" date="2015" name="PLoS ONE">
        <title>An Insight into the Sialome of the Lone Star Tick, Amblyomma americanum, with a Glimpse on Its Time Dependent Gene Expression.</title>
        <authorList>
            <person name="Karim S."/>
            <person name="Ribeiro J.M."/>
        </authorList>
    </citation>
    <scope>NUCLEOTIDE SEQUENCE</scope>
    <source>
        <tissue evidence="1">Salivary gland</tissue>
    </source>
</reference>
<accession>A0A0C9R3V9</accession>
<name>A0A0C9R3V9_AMBAM</name>
<proteinExistence type="evidence at transcript level"/>
<dbReference type="EMBL" id="GBZX01001085">
    <property type="protein sequence ID" value="JAG91655.1"/>
    <property type="molecule type" value="mRNA"/>
</dbReference>
<evidence type="ECO:0000313" key="1">
    <source>
        <dbReference type="EMBL" id="JAG91655.1"/>
    </source>
</evidence>
<sequence length="101" mass="11297">MPVFCIKARSSLWCWLEFTAGKMTMTGKLLKFGATLTMRVNYVTAGGARRIFFLIPGQVSGPTVPNKFCFFGYKVPTSSIQKKSSSRNCWCVSHGQTERAF</sequence>